<evidence type="ECO:0000313" key="3">
    <source>
        <dbReference type="Proteomes" id="UP000247416"/>
    </source>
</evidence>
<feature type="transmembrane region" description="Helical" evidence="1">
    <location>
        <begin position="65"/>
        <end position="88"/>
    </location>
</feature>
<feature type="transmembrane region" description="Helical" evidence="1">
    <location>
        <begin position="6"/>
        <end position="25"/>
    </location>
</feature>
<comment type="caution">
    <text evidence="2">The sequence shown here is derived from an EMBL/GenBank/DDBJ whole genome shotgun (WGS) entry which is preliminary data.</text>
</comment>
<dbReference type="EMBL" id="QJTJ01000005">
    <property type="protein sequence ID" value="PYF07269.1"/>
    <property type="molecule type" value="Genomic_DNA"/>
</dbReference>
<evidence type="ECO:0000313" key="2">
    <source>
        <dbReference type="EMBL" id="PYF07269.1"/>
    </source>
</evidence>
<organism evidence="2 3">
    <name type="scientific">Ureibacillus chungkukjangi</name>
    <dbReference type="NCBI Taxonomy" id="1202712"/>
    <lineage>
        <taxon>Bacteria</taxon>
        <taxon>Bacillati</taxon>
        <taxon>Bacillota</taxon>
        <taxon>Bacilli</taxon>
        <taxon>Bacillales</taxon>
        <taxon>Caryophanaceae</taxon>
        <taxon>Ureibacillus</taxon>
    </lineage>
</organism>
<dbReference type="RefSeq" id="WP_107933252.1">
    <property type="nucleotide sequence ID" value="NZ_CP085009.1"/>
</dbReference>
<dbReference type="AlphaFoldDB" id="A0A318U5S5"/>
<protein>
    <submittedName>
        <fullName evidence="2">Uncharacterized protein</fullName>
    </submittedName>
</protein>
<feature type="transmembrane region" description="Helical" evidence="1">
    <location>
        <begin position="32"/>
        <end position="53"/>
    </location>
</feature>
<evidence type="ECO:0000256" key="1">
    <source>
        <dbReference type="SAM" id="Phobius"/>
    </source>
</evidence>
<keyword evidence="3" id="KW-1185">Reference proteome</keyword>
<dbReference type="OrthoDB" id="2739981at2"/>
<reference evidence="2 3" key="1">
    <citation type="submission" date="2018-06" db="EMBL/GenBank/DDBJ databases">
        <title>Genomic Encyclopedia of Archaeal and Bacterial Type Strains, Phase II (KMG-II): from individual species to whole genera.</title>
        <authorList>
            <person name="Goeker M."/>
        </authorList>
    </citation>
    <scope>NUCLEOTIDE SEQUENCE [LARGE SCALE GENOMIC DNA]</scope>
    <source>
        <strain evidence="2 3">KACC 16626</strain>
    </source>
</reference>
<keyword evidence="1" id="KW-1133">Transmembrane helix</keyword>
<proteinExistence type="predicted"/>
<dbReference type="Proteomes" id="UP000247416">
    <property type="component" value="Unassembled WGS sequence"/>
</dbReference>
<gene>
    <name evidence="2" type="ORF">BJ095_10559</name>
</gene>
<keyword evidence="1" id="KW-0812">Transmembrane</keyword>
<accession>A0A318U5S5</accession>
<name>A0A318U5S5_9BACL</name>
<keyword evidence="1" id="KW-0472">Membrane</keyword>
<sequence length="161" mass="18364">MSYAHLLLVCLLMIGSIALVMYYLGTKISYNYILYNGSVSIGSGVVFFVFKILLTMGKVGPIEQVLDVVITLLLLTVWLVILIETFTVEVMENGREIKASIISMVKWIKMVEIKTLPQQIIQKINIISVKTKNYMVKNKLTIKIQKLIGEQIKQRELNKRV</sequence>